<evidence type="ECO:0000256" key="3">
    <source>
        <dbReference type="ARBA" id="ARBA00023315"/>
    </source>
</evidence>
<dbReference type="EMBL" id="CAXKWB010031001">
    <property type="protein sequence ID" value="CAL4138938.1"/>
    <property type="molecule type" value="Genomic_DNA"/>
</dbReference>
<comment type="caution">
    <text evidence="5">The sequence shown here is derived from an EMBL/GenBank/DDBJ whole genome shotgun (WGS) entry which is preliminary data.</text>
</comment>
<sequence length="172" mass="20014">MDKIKIRAAVQSDCLWIARLMKELSDMESIPMGSNCTKESLEQHAFGDQPLIYFLVAEQIDGEERNINFDEKLVGYVMYYITYSTWEGKAAFMEDLYVSPDWRRKGLGVALWRAATKEALERGCCRWNFTALDWNTNALTFYDKHGAVDTTVVEGWHFFRMFLSEMKEFSNA</sequence>
<comment type="similarity">
    <text evidence="1">Belongs to the acetyltransferase family.</text>
</comment>
<dbReference type="Pfam" id="PF00583">
    <property type="entry name" value="Acetyltransf_1"/>
    <property type="match status" value="1"/>
</dbReference>
<name>A0AAV2RSW2_MEGNR</name>
<proteinExistence type="inferred from homology"/>
<evidence type="ECO:0000256" key="2">
    <source>
        <dbReference type="ARBA" id="ARBA00022679"/>
    </source>
</evidence>
<evidence type="ECO:0000259" key="4">
    <source>
        <dbReference type="PROSITE" id="PS51186"/>
    </source>
</evidence>
<evidence type="ECO:0000313" key="6">
    <source>
        <dbReference type="Proteomes" id="UP001497623"/>
    </source>
</evidence>
<dbReference type="CDD" id="cd04301">
    <property type="entry name" value="NAT_SF"/>
    <property type="match status" value="1"/>
</dbReference>
<dbReference type="PANTHER" id="PTHR10545">
    <property type="entry name" value="DIAMINE N-ACETYLTRANSFERASE"/>
    <property type="match status" value="1"/>
</dbReference>
<organism evidence="5 6">
    <name type="scientific">Meganyctiphanes norvegica</name>
    <name type="common">Northern krill</name>
    <name type="synonym">Thysanopoda norvegica</name>
    <dbReference type="NCBI Taxonomy" id="48144"/>
    <lineage>
        <taxon>Eukaryota</taxon>
        <taxon>Metazoa</taxon>
        <taxon>Ecdysozoa</taxon>
        <taxon>Arthropoda</taxon>
        <taxon>Crustacea</taxon>
        <taxon>Multicrustacea</taxon>
        <taxon>Malacostraca</taxon>
        <taxon>Eumalacostraca</taxon>
        <taxon>Eucarida</taxon>
        <taxon>Euphausiacea</taxon>
        <taxon>Euphausiidae</taxon>
        <taxon>Meganyctiphanes</taxon>
    </lineage>
</organism>
<dbReference type="GO" id="GO:0008080">
    <property type="term" value="F:N-acetyltransferase activity"/>
    <property type="evidence" value="ECO:0007669"/>
    <property type="project" value="UniProtKB-ARBA"/>
</dbReference>
<keyword evidence="3" id="KW-0012">Acyltransferase</keyword>
<dbReference type="AlphaFoldDB" id="A0AAV2RSW2"/>
<dbReference type="InterPro" id="IPR000182">
    <property type="entry name" value="GNAT_dom"/>
</dbReference>
<dbReference type="InterPro" id="IPR016181">
    <property type="entry name" value="Acyl_CoA_acyltransferase"/>
</dbReference>
<feature type="non-terminal residue" evidence="5">
    <location>
        <position position="172"/>
    </location>
</feature>
<evidence type="ECO:0000313" key="5">
    <source>
        <dbReference type="EMBL" id="CAL4138938.1"/>
    </source>
</evidence>
<feature type="domain" description="N-acetyltransferase" evidence="4">
    <location>
        <begin position="25"/>
        <end position="166"/>
    </location>
</feature>
<accession>A0AAV2RSW2</accession>
<evidence type="ECO:0000256" key="1">
    <source>
        <dbReference type="ARBA" id="ARBA00008694"/>
    </source>
</evidence>
<dbReference type="PROSITE" id="PS51186">
    <property type="entry name" value="GNAT"/>
    <property type="match status" value="1"/>
</dbReference>
<dbReference type="SUPFAM" id="SSF55729">
    <property type="entry name" value="Acyl-CoA N-acyltransferases (Nat)"/>
    <property type="match status" value="1"/>
</dbReference>
<gene>
    <name evidence="5" type="ORF">MNOR_LOCUS28297</name>
</gene>
<protein>
    <recommendedName>
        <fullName evidence="4">N-acetyltransferase domain-containing protein</fullName>
    </recommendedName>
</protein>
<dbReference type="PANTHER" id="PTHR10545:SF29">
    <property type="entry name" value="GH14572P-RELATED"/>
    <property type="match status" value="1"/>
</dbReference>
<keyword evidence="2" id="KW-0808">Transferase</keyword>
<keyword evidence="6" id="KW-1185">Reference proteome</keyword>
<dbReference type="Gene3D" id="3.40.630.30">
    <property type="match status" value="1"/>
</dbReference>
<dbReference type="FunFam" id="3.40.630.30:FF:000064">
    <property type="entry name" value="GNAT family acetyltransferase"/>
    <property type="match status" value="1"/>
</dbReference>
<reference evidence="5 6" key="1">
    <citation type="submission" date="2024-05" db="EMBL/GenBank/DDBJ databases">
        <authorList>
            <person name="Wallberg A."/>
        </authorList>
    </citation>
    <scope>NUCLEOTIDE SEQUENCE [LARGE SCALE GENOMIC DNA]</scope>
</reference>
<dbReference type="InterPro" id="IPR051016">
    <property type="entry name" value="Diverse_Substrate_AcTransf"/>
</dbReference>
<dbReference type="Proteomes" id="UP001497623">
    <property type="component" value="Unassembled WGS sequence"/>
</dbReference>